<dbReference type="InterPro" id="IPR011614">
    <property type="entry name" value="Catalase_core"/>
</dbReference>
<dbReference type="PANTHER" id="PTHR11465:SF9">
    <property type="entry name" value="CATALASE"/>
    <property type="match status" value="1"/>
</dbReference>
<dbReference type="InterPro" id="IPR010582">
    <property type="entry name" value="Catalase_immune_responsive"/>
</dbReference>
<evidence type="ECO:0000256" key="10">
    <source>
        <dbReference type="PIRSR" id="PIRSR038928-2"/>
    </source>
</evidence>
<dbReference type="InterPro" id="IPR024711">
    <property type="entry name" value="Catalase_clade1/3"/>
</dbReference>
<comment type="cofactor">
    <cofactor evidence="10">
        <name>heme</name>
        <dbReference type="ChEBI" id="CHEBI:30413"/>
    </cofactor>
</comment>
<evidence type="ECO:0000256" key="13">
    <source>
        <dbReference type="SAM" id="MobiDB-lite"/>
    </source>
</evidence>
<dbReference type="InterPro" id="IPR002226">
    <property type="entry name" value="Catalase_haem_BS"/>
</dbReference>
<evidence type="ECO:0000256" key="9">
    <source>
        <dbReference type="PIRSR" id="PIRSR038928-1"/>
    </source>
</evidence>
<feature type="compositionally biased region" description="Polar residues" evidence="13">
    <location>
        <begin position="380"/>
        <end position="408"/>
    </location>
</feature>
<comment type="catalytic activity">
    <reaction evidence="8 11">
        <text>2 H2O2 = O2 + 2 H2O</text>
        <dbReference type="Rhea" id="RHEA:20309"/>
        <dbReference type="ChEBI" id="CHEBI:15377"/>
        <dbReference type="ChEBI" id="CHEBI:15379"/>
        <dbReference type="ChEBI" id="CHEBI:16240"/>
        <dbReference type="EC" id="1.11.1.6"/>
    </reaction>
</comment>
<dbReference type="GO" id="GO:0046872">
    <property type="term" value="F:metal ion binding"/>
    <property type="evidence" value="ECO:0007669"/>
    <property type="project" value="UniProtKB-KW"/>
</dbReference>
<keyword evidence="6 10" id="KW-0408">Iron</keyword>
<dbReference type="SMART" id="SM01060">
    <property type="entry name" value="Catalase"/>
    <property type="match status" value="1"/>
</dbReference>
<dbReference type="GO" id="GO:0004096">
    <property type="term" value="F:catalase activity"/>
    <property type="evidence" value="ECO:0007669"/>
    <property type="project" value="UniProtKB-EC"/>
</dbReference>
<feature type="active site" evidence="9">
    <location>
        <position position="73"/>
    </location>
</feature>
<evidence type="ECO:0000256" key="4">
    <source>
        <dbReference type="ARBA" id="ARBA00022723"/>
    </source>
</evidence>
<dbReference type="GO" id="GO:0042744">
    <property type="term" value="P:hydrogen peroxide catabolic process"/>
    <property type="evidence" value="ECO:0007669"/>
    <property type="project" value="UniProtKB-KW"/>
</dbReference>
<dbReference type="Gene3D" id="2.40.180.10">
    <property type="entry name" value="Catalase core domain"/>
    <property type="match status" value="1"/>
</dbReference>
<evidence type="ECO:0000256" key="8">
    <source>
        <dbReference type="ARBA" id="ARBA00049254"/>
    </source>
</evidence>
<dbReference type="GO" id="GO:0042542">
    <property type="term" value="P:response to hydrogen peroxide"/>
    <property type="evidence" value="ECO:0007669"/>
    <property type="project" value="TreeGrafter"/>
</dbReference>
<dbReference type="Pfam" id="PF06628">
    <property type="entry name" value="Catalase-rel"/>
    <property type="match status" value="1"/>
</dbReference>
<dbReference type="EC" id="1.11.1.6" evidence="11"/>
<evidence type="ECO:0000259" key="14">
    <source>
        <dbReference type="SMART" id="SM01060"/>
    </source>
</evidence>
<sequence>MASRDPASEQLVNFKNSLKGSPDYITTKAGVPVGVKSAIQTVGERGPVLLQDVNFLDVISSFDRERIPERVVHAKGAGAFGYFEVTNDIRQYCAAKVFDTIGKKTPVAIRFSTVGGESGSADTVRDPRGFAVKFYTEDGIWDLVGNNTPIFFIRDPSLFPSFIHTQKRNPETHLKDADMHWDFMSLRPETMHQLIYMFGDRGIPDGYRFMNGYGSHTYAMVNDKGVMHYVKFHFKSDQGIKNLPVDKAAELASTDPDYSIRDLYNAISKGEFPSWTLHIQVMTVEQAEKSKVNPFDLTKIWPHGEFPLISVGKMVLDRNPKNYFAEVEQAAYSPSNLVPGIEPSPDKMLQGRLFAYNDTHRHRLGANYLQLPVNCPFRTTVSNYQRDGPQNSSNQEGRPNYFPNSFSGPQECPRAARLQPRVRVSGEIGRYDSGHEENFAQATALYERVFSSDEKKRCAQNIAGHLKDAAPFIQERTVRLLAKVHPQLAADIAAALPPHIRSALRQANL</sequence>
<gene>
    <name evidence="15" type="ORF">LNINA_LOCUS13773</name>
</gene>
<comment type="function">
    <text evidence="12">Catalyzes the degradation of hydrogen peroxide (H(2)O(2)) generated by peroxisomal oxidases to water and oxygen, thereby protecting cells from the toxic effects of hydrogen peroxide.</text>
</comment>
<evidence type="ECO:0000256" key="3">
    <source>
        <dbReference type="ARBA" id="ARBA00022617"/>
    </source>
</evidence>
<dbReference type="EMBL" id="CAVLEF010000279">
    <property type="protein sequence ID" value="CAK1554919.1"/>
    <property type="molecule type" value="Genomic_DNA"/>
</dbReference>
<comment type="similarity">
    <text evidence="1 11">Belongs to the catalase family.</text>
</comment>
<dbReference type="GO" id="GO:0020037">
    <property type="term" value="F:heme binding"/>
    <property type="evidence" value="ECO:0007669"/>
    <property type="project" value="InterPro"/>
</dbReference>
<dbReference type="GO" id="GO:0005739">
    <property type="term" value="C:mitochondrion"/>
    <property type="evidence" value="ECO:0007669"/>
    <property type="project" value="TreeGrafter"/>
</dbReference>
<organism evidence="15 16">
    <name type="scientific">Leptosia nina</name>
    <dbReference type="NCBI Taxonomy" id="320188"/>
    <lineage>
        <taxon>Eukaryota</taxon>
        <taxon>Metazoa</taxon>
        <taxon>Ecdysozoa</taxon>
        <taxon>Arthropoda</taxon>
        <taxon>Hexapoda</taxon>
        <taxon>Insecta</taxon>
        <taxon>Pterygota</taxon>
        <taxon>Neoptera</taxon>
        <taxon>Endopterygota</taxon>
        <taxon>Lepidoptera</taxon>
        <taxon>Glossata</taxon>
        <taxon>Ditrysia</taxon>
        <taxon>Papilionoidea</taxon>
        <taxon>Pieridae</taxon>
        <taxon>Pierinae</taxon>
        <taxon>Leptosia</taxon>
    </lineage>
</organism>
<evidence type="ECO:0000256" key="6">
    <source>
        <dbReference type="ARBA" id="ARBA00023004"/>
    </source>
</evidence>
<comment type="caution">
    <text evidence="15">The sequence shown here is derived from an EMBL/GenBank/DDBJ whole genome shotgun (WGS) entry which is preliminary data.</text>
</comment>
<feature type="domain" description="Catalase core" evidence="14">
    <location>
        <begin position="26"/>
        <end position="410"/>
    </location>
</feature>
<feature type="region of interest" description="Disordered" evidence="13">
    <location>
        <begin position="380"/>
        <end position="409"/>
    </location>
</feature>
<evidence type="ECO:0000256" key="7">
    <source>
        <dbReference type="ARBA" id="ARBA00023324"/>
    </source>
</evidence>
<reference evidence="15 16" key="1">
    <citation type="submission" date="2023-11" db="EMBL/GenBank/DDBJ databases">
        <authorList>
            <person name="Okamura Y."/>
        </authorList>
    </citation>
    <scope>NUCLEOTIDE SEQUENCE [LARGE SCALE GENOMIC DNA]</scope>
</reference>
<dbReference type="PRINTS" id="PR00067">
    <property type="entry name" value="CATALASE"/>
</dbReference>
<dbReference type="GO" id="GO:0005777">
    <property type="term" value="C:peroxisome"/>
    <property type="evidence" value="ECO:0007669"/>
    <property type="project" value="TreeGrafter"/>
</dbReference>
<keyword evidence="5 11" id="KW-0560">Oxidoreductase</keyword>
<dbReference type="PROSITE" id="PS51402">
    <property type="entry name" value="CATALASE_3"/>
    <property type="match status" value="1"/>
</dbReference>
<dbReference type="InterPro" id="IPR020835">
    <property type="entry name" value="Catalase_sf"/>
</dbReference>
<evidence type="ECO:0000256" key="1">
    <source>
        <dbReference type="ARBA" id="ARBA00005329"/>
    </source>
</evidence>
<evidence type="ECO:0000313" key="15">
    <source>
        <dbReference type="EMBL" id="CAK1554919.1"/>
    </source>
</evidence>
<feature type="binding site" description="axial binding residue" evidence="10">
    <location>
        <position position="356"/>
    </location>
    <ligand>
        <name>heme</name>
        <dbReference type="ChEBI" id="CHEBI:30413"/>
    </ligand>
    <ligandPart>
        <name>Fe</name>
        <dbReference type="ChEBI" id="CHEBI:18248"/>
    </ligandPart>
</feature>
<keyword evidence="3 10" id="KW-0349">Heme</keyword>
<keyword evidence="7 11" id="KW-0376">Hydrogen peroxide</keyword>
<evidence type="ECO:0000256" key="12">
    <source>
        <dbReference type="RuleBase" id="RU004142"/>
    </source>
</evidence>
<dbReference type="InterPro" id="IPR040333">
    <property type="entry name" value="Catalase_3"/>
</dbReference>
<feature type="active site" evidence="9">
    <location>
        <position position="146"/>
    </location>
</feature>
<dbReference type="SUPFAM" id="SSF56634">
    <property type="entry name" value="Heme-dependent catalase-like"/>
    <property type="match status" value="1"/>
</dbReference>
<evidence type="ECO:0000256" key="2">
    <source>
        <dbReference type="ARBA" id="ARBA00022559"/>
    </source>
</evidence>
<dbReference type="PIRSF" id="PIRSF038928">
    <property type="entry name" value="Catalase_clade1-3"/>
    <property type="match status" value="1"/>
</dbReference>
<keyword evidence="4 10" id="KW-0479">Metal-binding</keyword>
<dbReference type="Proteomes" id="UP001497472">
    <property type="component" value="Unassembled WGS sequence"/>
</dbReference>
<evidence type="ECO:0000256" key="11">
    <source>
        <dbReference type="RuleBase" id="RU000498"/>
    </source>
</evidence>
<evidence type="ECO:0000256" key="5">
    <source>
        <dbReference type="ARBA" id="ARBA00023002"/>
    </source>
</evidence>
<name>A0AAV1JZZ1_9NEOP</name>
<evidence type="ECO:0000313" key="16">
    <source>
        <dbReference type="Proteomes" id="UP001497472"/>
    </source>
</evidence>
<dbReference type="InterPro" id="IPR018028">
    <property type="entry name" value="Catalase"/>
</dbReference>
<dbReference type="InterPro" id="IPR024708">
    <property type="entry name" value="Catalase_AS"/>
</dbReference>
<dbReference type="PANTHER" id="PTHR11465">
    <property type="entry name" value="CATALASE"/>
    <property type="match status" value="1"/>
</dbReference>
<proteinExistence type="inferred from homology"/>
<keyword evidence="2 11" id="KW-0575">Peroxidase</keyword>
<dbReference type="FunFam" id="2.40.180.10:FF:000001">
    <property type="entry name" value="Catalase"/>
    <property type="match status" value="1"/>
</dbReference>
<keyword evidence="16" id="KW-1185">Reference proteome</keyword>
<dbReference type="Pfam" id="PF00199">
    <property type="entry name" value="Catalase"/>
    <property type="match status" value="1"/>
</dbReference>
<accession>A0AAV1JZZ1</accession>
<dbReference type="AlphaFoldDB" id="A0AAV1JZZ1"/>
<dbReference type="CDD" id="cd08156">
    <property type="entry name" value="catalase_clade_3"/>
    <property type="match status" value="1"/>
</dbReference>
<dbReference type="PROSITE" id="PS00437">
    <property type="entry name" value="CATALASE_1"/>
    <property type="match status" value="1"/>
</dbReference>
<dbReference type="PROSITE" id="PS00438">
    <property type="entry name" value="CATALASE_2"/>
    <property type="match status" value="1"/>
</dbReference>
<protein>
    <recommendedName>
        <fullName evidence="11">Catalase</fullName>
        <ecNumber evidence="11">1.11.1.6</ecNumber>
    </recommendedName>
</protein>